<evidence type="ECO:0000313" key="3">
    <source>
        <dbReference type="Proteomes" id="UP000008311"/>
    </source>
</evidence>
<keyword evidence="3" id="KW-1185">Reference proteome</keyword>
<organism evidence="2 3">
    <name type="scientific">Ricinus communis</name>
    <name type="common">Castor bean</name>
    <dbReference type="NCBI Taxonomy" id="3988"/>
    <lineage>
        <taxon>Eukaryota</taxon>
        <taxon>Viridiplantae</taxon>
        <taxon>Streptophyta</taxon>
        <taxon>Embryophyta</taxon>
        <taxon>Tracheophyta</taxon>
        <taxon>Spermatophyta</taxon>
        <taxon>Magnoliopsida</taxon>
        <taxon>eudicotyledons</taxon>
        <taxon>Gunneridae</taxon>
        <taxon>Pentapetalae</taxon>
        <taxon>rosids</taxon>
        <taxon>fabids</taxon>
        <taxon>Malpighiales</taxon>
        <taxon>Euphorbiaceae</taxon>
        <taxon>Acalyphoideae</taxon>
        <taxon>Acalypheae</taxon>
        <taxon>Ricinus</taxon>
    </lineage>
</organism>
<dbReference type="EMBL" id="EQ974250">
    <property type="protein sequence ID" value="EEF31351.1"/>
    <property type="molecule type" value="Genomic_DNA"/>
</dbReference>
<protein>
    <submittedName>
        <fullName evidence="2">Uncharacterized protein</fullName>
    </submittedName>
</protein>
<feature type="compositionally biased region" description="Basic and acidic residues" evidence="1">
    <location>
        <begin position="46"/>
        <end position="58"/>
    </location>
</feature>
<evidence type="ECO:0000313" key="2">
    <source>
        <dbReference type="EMBL" id="EEF31351.1"/>
    </source>
</evidence>
<dbReference type="AlphaFoldDB" id="B9SYG5"/>
<dbReference type="Proteomes" id="UP000008311">
    <property type="component" value="Unassembled WGS sequence"/>
</dbReference>
<evidence type="ECO:0000256" key="1">
    <source>
        <dbReference type="SAM" id="MobiDB-lite"/>
    </source>
</evidence>
<name>B9SYG5_RICCO</name>
<dbReference type="InParanoid" id="B9SYG5"/>
<proteinExistence type="predicted"/>
<feature type="region of interest" description="Disordered" evidence="1">
    <location>
        <begin position="1"/>
        <end position="58"/>
    </location>
</feature>
<feature type="compositionally biased region" description="Polar residues" evidence="1">
    <location>
        <begin position="1"/>
        <end position="14"/>
    </location>
</feature>
<accession>B9SYG5</accession>
<gene>
    <name evidence="2" type="ORF">RCOM_0754320</name>
</gene>
<sequence>MQTASMHANGNSHASPREFHAQTLGVQSGLDKGKSIVTNGVNLGPRELEPSKDMESQC</sequence>
<reference evidence="3" key="1">
    <citation type="journal article" date="2010" name="Nat. Biotechnol.">
        <title>Draft genome sequence of the oilseed species Ricinus communis.</title>
        <authorList>
            <person name="Chan A.P."/>
            <person name="Crabtree J."/>
            <person name="Zhao Q."/>
            <person name="Lorenzi H."/>
            <person name="Orvis J."/>
            <person name="Puiu D."/>
            <person name="Melake-Berhan A."/>
            <person name="Jones K.M."/>
            <person name="Redman J."/>
            <person name="Chen G."/>
            <person name="Cahoon E.B."/>
            <person name="Gedil M."/>
            <person name="Stanke M."/>
            <person name="Haas B.J."/>
            <person name="Wortman J.R."/>
            <person name="Fraser-Liggett C.M."/>
            <person name="Ravel J."/>
            <person name="Rabinowicz P.D."/>
        </authorList>
    </citation>
    <scope>NUCLEOTIDE SEQUENCE [LARGE SCALE GENOMIC DNA]</scope>
    <source>
        <strain evidence="3">cv. Hale</strain>
    </source>
</reference>